<dbReference type="Pfam" id="PF01435">
    <property type="entry name" value="Peptidase_M48"/>
    <property type="match status" value="1"/>
</dbReference>
<keyword evidence="10" id="KW-1185">Reference proteome</keyword>
<dbReference type="CDD" id="cd07333">
    <property type="entry name" value="M48C_bepA_like"/>
    <property type="match status" value="1"/>
</dbReference>
<dbReference type="Proteomes" id="UP000603457">
    <property type="component" value="Unassembled WGS sequence"/>
</dbReference>
<evidence type="ECO:0000256" key="3">
    <source>
        <dbReference type="ARBA" id="ARBA00022723"/>
    </source>
</evidence>
<keyword evidence="3" id="KW-0479">Metal-binding</keyword>
<keyword evidence="2" id="KW-0645">Protease</keyword>
<evidence type="ECO:0000256" key="7">
    <source>
        <dbReference type="SAM" id="MobiDB-lite"/>
    </source>
</evidence>
<dbReference type="Gene3D" id="3.30.2010.10">
    <property type="entry name" value="Metalloproteases ('zincins'), catalytic domain"/>
    <property type="match status" value="1"/>
</dbReference>
<protein>
    <submittedName>
        <fullName evidence="9">M48 family metalloprotease</fullName>
    </submittedName>
</protein>
<evidence type="ECO:0000313" key="9">
    <source>
        <dbReference type="EMBL" id="MBD2594901.1"/>
    </source>
</evidence>
<dbReference type="SUPFAM" id="SSF48452">
    <property type="entry name" value="TPR-like"/>
    <property type="match status" value="1"/>
</dbReference>
<evidence type="ECO:0000256" key="2">
    <source>
        <dbReference type="ARBA" id="ARBA00022670"/>
    </source>
</evidence>
<evidence type="ECO:0000259" key="8">
    <source>
        <dbReference type="Pfam" id="PF01435"/>
    </source>
</evidence>
<accession>A0ABR8FTY0</accession>
<feature type="region of interest" description="Disordered" evidence="7">
    <location>
        <begin position="506"/>
        <end position="531"/>
    </location>
</feature>
<evidence type="ECO:0000256" key="6">
    <source>
        <dbReference type="ARBA" id="ARBA00023049"/>
    </source>
</evidence>
<dbReference type="Gene3D" id="1.25.40.10">
    <property type="entry name" value="Tetratricopeptide repeat domain"/>
    <property type="match status" value="1"/>
</dbReference>
<comment type="caution">
    <text evidence="9">The sequence shown here is derived from an EMBL/GenBank/DDBJ whole genome shotgun (WGS) entry which is preliminary data.</text>
</comment>
<sequence>MTRAFSVAQAVKLSLILGVTTSSLLGSNFKVHAESGIGAHRQPQITSVKLAQNSSAISRFQTFAEADELYQKGQLQAAENLYRKVKPEFETSDRRRTAIYEVEKLPGDAQVYWRNANEGLQQNLDSKIFLPLQLLLSNYPEFIKGHLLLAEACQNKPEACKNSAKDGQPKNALEVLERAVELYSDEPELLKAKIKALEKEQKFLEASIAARQFATIYVDYPEAPEFEQFAEKNLQRHHAKLNDDLRFQGIFSALVGGVKAFRTKDWQAGVSGFETVSMLLQGESAFGKEVADKLVKEYQQQGKLLEDPQVLNYVRGIGGRLEPLMGRKFDYEYYVIQDSSINAFALPGGKVFVNTGAILAANSEAELAGLLSHELAHAVLSHGFQRVAQGKFVSSLSNVIPMPDMLQEMVGKEHSRENERQADILGTRVLTKAGYAADGLRNLMATLNAKSGGKTETSWQSTHPAPAERVTYLENLIQSNNYNRYAFEGVKKHKEIQDLIQGVTPSIATTNPESQPAKKPPKGNSNTRTKPTRGVVAIASGQTRDNVEIRIDGGKVESNRNFTINFIVENRSDRPFAFVPLYAEVVTESGKKLKTRFSSAQAQIPAKGTLKGEVQVLGQAWNSQGSQNLTLVIKESTGGGRIFRIPF</sequence>
<evidence type="ECO:0000313" key="10">
    <source>
        <dbReference type="Proteomes" id="UP000603457"/>
    </source>
</evidence>
<dbReference type="GO" id="GO:0008237">
    <property type="term" value="F:metallopeptidase activity"/>
    <property type="evidence" value="ECO:0007669"/>
    <property type="project" value="UniProtKB-KW"/>
</dbReference>
<dbReference type="EMBL" id="JACJTB010000011">
    <property type="protein sequence ID" value="MBD2594901.1"/>
    <property type="molecule type" value="Genomic_DNA"/>
</dbReference>
<dbReference type="InterPro" id="IPR011990">
    <property type="entry name" value="TPR-like_helical_dom_sf"/>
</dbReference>
<gene>
    <name evidence="9" type="ORF">H6G74_11245</name>
</gene>
<dbReference type="InterPro" id="IPR051156">
    <property type="entry name" value="Mito/Outer_Membr_Metalloprot"/>
</dbReference>
<dbReference type="PANTHER" id="PTHR22726">
    <property type="entry name" value="METALLOENDOPEPTIDASE OMA1"/>
    <property type="match status" value="1"/>
</dbReference>
<evidence type="ECO:0000256" key="4">
    <source>
        <dbReference type="ARBA" id="ARBA00022801"/>
    </source>
</evidence>
<evidence type="ECO:0000256" key="1">
    <source>
        <dbReference type="ARBA" id="ARBA00001947"/>
    </source>
</evidence>
<keyword evidence="4" id="KW-0378">Hydrolase</keyword>
<dbReference type="InterPro" id="IPR001915">
    <property type="entry name" value="Peptidase_M48"/>
</dbReference>
<dbReference type="RefSeq" id="WP_190967744.1">
    <property type="nucleotide sequence ID" value="NZ_JACJTB010000011.1"/>
</dbReference>
<feature type="domain" description="Peptidase M48" evidence="8">
    <location>
        <begin position="330"/>
        <end position="475"/>
    </location>
</feature>
<reference evidence="9 10" key="1">
    <citation type="journal article" date="2020" name="ISME J.">
        <title>Comparative genomics reveals insights into cyanobacterial evolution and habitat adaptation.</title>
        <authorList>
            <person name="Chen M.Y."/>
            <person name="Teng W.K."/>
            <person name="Zhao L."/>
            <person name="Hu C.X."/>
            <person name="Zhou Y.K."/>
            <person name="Han B.P."/>
            <person name="Song L.R."/>
            <person name="Shu W.S."/>
        </authorList>
    </citation>
    <scope>NUCLEOTIDE SEQUENCE [LARGE SCALE GENOMIC DNA]</scope>
    <source>
        <strain evidence="9 10">FACHB-130</strain>
    </source>
</reference>
<evidence type="ECO:0000256" key="5">
    <source>
        <dbReference type="ARBA" id="ARBA00022833"/>
    </source>
</evidence>
<proteinExistence type="predicted"/>
<keyword evidence="6 9" id="KW-0482">Metalloprotease</keyword>
<organism evidence="9 10">
    <name type="scientific">Nostoc spongiaeforme FACHB-130</name>
    <dbReference type="NCBI Taxonomy" id="1357510"/>
    <lineage>
        <taxon>Bacteria</taxon>
        <taxon>Bacillati</taxon>
        <taxon>Cyanobacteriota</taxon>
        <taxon>Cyanophyceae</taxon>
        <taxon>Nostocales</taxon>
        <taxon>Nostocaceae</taxon>
        <taxon>Nostoc</taxon>
    </lineage>
</organism>
<keyword evidence="5" id="KW-0862">Zinc</keyword>
<dbReference type="PANTHER" id="PTHR22726:SF1">
    <property type="entry name" value="METALLOENDOPEPTIDASE OMA1, MITOCHONDRIAL"/>
    <property type="match status" value="1"/>
</dbReference>
<comment type="cofactor">
    <cofactor evidence="1">
        <name>Zn(2+)</name>
        <dbReference type="ChEBI" id="CHEBI:29105"/>
    </cofactor>
</comment>
<name>A0ABR8FTY0_9NOSO</name>